<dbReference type="CDD" id="cd18787">
    <property type="entry name" value="SF2_C_DEAD"/>
    <property type="match status" value="1"/>
</dbReference>
<dbReference type="PROSITE" id="PS51195">
    <property type="entry name" value="Q_MOTIF"/>
    <property type="match status" value="1"/>
</dbReference>
<dbReference type="GO" id="GO:0005829">
    <property type="term" value="C:cytosol"/>
    <property type="evidence" value="ECO:0007669"/>
    <property type="project" value="TreeGrafter"/>
</dbReference>
<dbReference type="InterPro" id="IPR050079">
    <property type="entry name" value="DEAD_box_RNA_helicase"/>
</dbReference>
<name>A0A1H3VMZ7_9RHOB</name>
<evidence type="ECO:0000256" key="5">
    <source>
        <dbReference type="ARBA" id="ARBA00022806"/>
    </source>
</evidence>
<dbReference type="InterPro" id="IPR011545">
    <property type="entry name" value="DEAD/DEAH_box_helicase_dom"/>
</dbReference>
<dbReference type="GO" id="GO:0005524">
    <property type="term" value="F:ATP binding"/>
    <property type="evidence" value="ECO:0007669"/>
    <property type="project" value="UniProtKB-KW"/>
</dbReference>
<dbReference type="AlphaFoldDB" id="A0A1H3VMZ7"/>
<evidence type="ECO:0000259" key="14">
    <source>
        <dbReference type="PROSITE" id="PS51194"/>
    </source>
</evidence>
<feature type="short sequence motif" description="Q motif" evidence="10">
    <location>
        <begin position="1"/>
        <end position="29"/>
    </location>
</feature>
<evidence type="ECO:0000256" key="11">
    <source>
        <dbReference type="RuleBase" id="RU000492"/>
    </source>
</evidence>
<comment type="catalytic activity">
    <reaction evidence="8">
        <text>ATP + H2O = ADP + phosphate + H(+)</text>
        <dbReference type="Rhea" id="RHEA:13065"/>
        <dbReference type="ChEBI" id="CHEBI:15377"/>
        <dbReference type="ChEBI" id="CHEBI:15378"/>
        <dbReference type="ChEBI" id="CHEBI:30616"/>
        <dbReference type="ChEBI" id="CHEBI:43474"/>
        <dbReference type="ChEBI" id="CHEBI:456216"/>
        <dbReference type="EC" id="3.6.4.13"/>
    </reaction>
</comment>
<dbReference type="InterPro" id="IPR001650">
    <property type="entry name" value="Helicase_C-like"/>
</dbReference>
<reference evidence="16 17" key="1">
    <citation type="submission" date="2016-10" db="EMBL/GenBank/DDBJ databases">
        <authorList>
            <person name="de Groot N.N."/>
        </authorList>
    </citation>
    <scope>NUCLEOTIDE SEQUENCE [LARGE SCALE GENOMIC DNA]</scope>
    <source>
        <strain evidence="16 17">DSM 15345</strain>
    </source>
</reference>
<dbReference type="STRING" id="89524.SAMN05444370_101218"/>
<keyword evidence="17" id="KW-1185">Reference proteome</keyword>
<evidence type="ECO:0000256" key="12">
    <source>
        <dbReference type="SAM" id="MobiDB-lite"/>
    </source>
</evidence>
<gene>
    <name evidence="16" type="ORF">SAMN05444370_101218</name>
</gene>
<dbReference type="FunFam" id="3.40.50.300:FF:000108">
    <property type="entry name" value="ATP-dependent RNA helicase RhlE"/>
    <property type="match status" value="1"/>
</dbReference>
<keyword evidence="5 11" id="KW-0347">Helicase</keyword>
<dbReference type="EMBL" id="FNQM01000001">
    <property type="protein sequence ID" value="SDZ76183.1"/>
    <property type="molecule type" value="Genomic_DNA"/>
</dbReference>
<feature type="domain" description="DEAD-box RNA helicase Q" evidence="15">
    <location>
        <begin position="1"/>
        <end position="29"/>
    </location>
</feature>
<keyword evidence="6 11" id="KW-0067">ATP-binding</keyword>
<dbReference type="OrthoDB" id="9805696at2"/>
<dbReference type="PANTHER" id="PTHR47959:SF13">
    <property type="entry name" value="ATP-DEPENDENT RNA HELICASE RHLE"/>
    <property type="match status" value="1"/>
</dbReference>
<evidence type="ECO:0000256" key="10">
    <source>
        <dbReference type="PROSITE-ProRule" id="PRU00552"/>
    </source>
</evidence>
<keyword evidence="2" id="KW-0963">Cytoplasm</keyword>
<feature type="compositionally biased region" description="Basic residues" evidence="12">
    <location>
        <begin position="390"/>
        <end position="400"/>
    </location>
</feature>
<dbReference type="EC" id="3.6.4.13" evidence="1"/>
<accession>A0A1H3VMZ7</accession>
<dbReference type="SMART" id="SM00487">
    <property type="entry name" value="DEXDc"/>
    <property type="match status" value="1"/>
</dbReference>
<keyword evidence="3 11" id="KW-0547">Nucleotide-binding</keyword>
<dbReference type="InterPro" id="IPR000629">
    <property type="entry name" value="RNA-helicase_DEAD-box_CS"/>
</dbReference>
<organism evidence="16 17">
    <name type="scientific">Rubrimonas cliftonensis</name>
    <dbReference type="NCBI Taxonomy" id="89524"/>
    <lineage>
        <taxon>Bacteria</taxon>
        <taxon>Pseudomonadati</taxon>
        <taxon>Pseudomonadota</taxon>
        <taxon>Alphaproteobacteria</taxon>
        <taxon>Rhodobacterales</taxon>
        <taxon>Paracoccaceae</taxon>
        <taxon>Rubrimonas</taxon>
    </lineage>
</organism>
<dbReference type="InterPro" id="IPR014014">
    <property type="entry name" value="RNA_helicase_DEAD_Q_motif"/>
</dbReference>
<evidence type="ECO:0000256" key="9">
    <source>
        <dbReference type="ARBA" id="ARBA00074363"/>
    </source>
</evidence>
<dbReference type="PANTHER" id="PTHR47959">
    <property type="entry name" value="ATP-DEPENDENT RNA HELICASE RHLE-RELATED"/>
    <property type="match status" value="1"/>
</dbReference>
<evidence type="ECO:0000256" key="6">
    <source>
        <dbReference type="ARBA" id="ARBA00022840"/>
    </source>
</evidence>
<proteinExistence type="inferred from homology"/>
<feature type="region of interest" description="Disordered" evidence="12">
    <location>
        <begin position="368"/>
        <end position="406"/>
    </location>
</feature>
<dbReference type="GO" id="GO:0003724">
    <property type="term" value="F:RNA helicase activity"/>
    <property type="evidence" value="ECO:0007669"/>
    <property type="project" value="UniProtKB-EC"/>
</dbReference>
<dbReference type="PROSITE" id="PS51194">
    <property type="entry name" value="HELICASE_CTER"/>
    <property type="match status" value="1"/>
</dbReference>
<evidence type="ECO:0000256" key="1">
    <source>
        <dbReference type="ARBA" id="ARBA00012552"/>
    </source>
</evidence>
<dbReference type="InterPro" id="IPR027417">
    <property type="entry name" value="P-loop_NTPase"/>
</dbReference>
<dbReference type="GO" id="GO:0009266">
    <property type="term" value="P:response to temperature stimulus"/>
    <property type="evidence" value="ECO:0007669"/>
    <property type="project" value="UniProtKB-ARBA"/>
</dbReference>
<dbReference type="RefSeq" id="WP_093247626.1">
    <property type="nucleotide sequence ID" value="NZ_FNQM01000001.1"/>
</dbReference>
<comment type="similarity">
    <text evidence="7 11">Belongs to the DEAD box helicase family.</text>
</comment>
<dbReference type="GO" id="GO:0003676">
    <property type="term" value="F:nucleic acid binding"/>
    <property type="evidence" value="ECO:0007669"/>
    <property type="project" value="InterPro"/>
</dbReference>
<evidence type="ECO:0000256" key="3">
    <source>
        <dbReference type="ARBA" id="ARBA00022741"/>
    </source>
</evidence>
<dbReference type="GO" id="GO:0042255">
    <property type="term" value="P:ribosome assembly"/>
    <property type="evidence" value="ECO:0007669"/>
    <property type="project" value="UniProtKB-ARBA"/>
</dbReference>
<dbReference type="Pfam" id="PF00271">
    <property type="entry name" value="Helicase_C"/>
    <property type="match status" value="1"/>
</dbReference>
<evidence type="ECO:0000259" key="13">
    <source>
        <dbReference type="PROSITE" id="PS51192"/>
    </source>
</evidence>
<dbReference type="Pfam" id="PF00270">
    <property type="entry name" value="DEAD"/>
    <property type="match status" value="1"/>
</dbReference>
<feature type="domain" description="Helicase C-terminal" evidence="14">
    <location>
        <begin position="233"/>
        <end position="383"/>
    </location>
</feature>
<keyword evidence="4 11" id="KW-0378">Hydrolase</keyword>
<dbReference type="SUPFAM" id="SSF52540">
    <property type="entry name" value="P-loop containing nucleoside triphosphate hydrolases"/>
    <property type="match status" value="1"/>
</dbReference>
<dbReference type="CDD" id="cd00268">
    <property type="entry name" value="DEADc"/>
    <property type="match status" value="1"/>
</dbReference>
<evidence type="ECO:0000313" key="16">
    <source>
        <dbReference type="EMBL" id="SDZ76183.1"/>
    </source>
</evidence>
<dbReference type="Gene3D" id="3.40.50.300">
    <property type="entry name" value="P-loop containing nucleotide triphosphate hydrolases"/>
    <property type="match status" value="2"/>
</dbReference>
<dbReference type="InterPro" id="IPR044742">
    <property type="entry name" value="DEAD/DEAH_RhlB"/>
</dbReference>
<evidence type="ECO:0000256" key="2">
    <source>
        <dbReference type="ARBA" id="ARBA00022490"/>
    </source>
</evidence>
<dbReference type="SMART" id="SM00490">
    <property type="entry name" value="HELICc"/>
    <property type="match status" value="1"/>
</dbReference>
<evidence type="ECO:0000256" key="7">
    <source>
        <dbReference type="ARBA" id="ARBA00038437"/>
    </source>
</evidence>
<dbReference type="PROSITE" id="PS51192">
    <property type="entry name" value="HELICASE_ATP_BIND_1"/>
    <property type="match status" value="1"/>
</dbReference>
<dbReference type="InterPro" id="IPR014001">
    <property type="entry name" value="Helicase_ATP-bd"/>
</dbReference>
<feature type="domain" description="Helicase ATP-binding" evidence="13">
    <location>
        <begin position="32"/>
        <end position="206"/>
    </location>
</feature>
<dbReference type="GO" id="GO:0016787">
    <property type="term" value="F:hydrolase activity"/>
    <property type="evidence" value="ECO:0007669"/>
    <property type="project" value="UniProtKB-KW"/>
</dbReference>
<evidence type="ECO:0000259" key="15">
    <source>
        <dbReference type="PROSITE" id="PS51195"/>
    </source>
</evidence>
<protein>
    <recommendedName>
        <fullName evidence="9">DEAD-box ATP-dependent RNA helicase RhpA</fullName>
        <ecNumber evidence="1">3.6.4.13</ecNumber>
    </recommendedName>
</protein>
<evidence type="ECO:0000313" key="17">
    <source>
        <dbReference type="Proteomes" id="UP000198703"/>
    </source>
</evidence>
<evidence type="ECO:0000256" key="8">
    <source>
        <dbReference type="ARBA" id="ARBA00047984"/>
    </source>
</evidence>
<dbReference type="PROSITE" id="PS00039">
    <property type="entry name" value="DEAD_ATP_HELICASE"/>
    <property type="match status" value="1"/>
</dbReference>
<dbReference type="Proteomes" id="UP000198703">
    <property type="component" value="Unassembled WGS sequence"/>
</dbReference>
<sequence length="406" mass="43824">MKFSDFALSPAILKALAKCGFEAPTPVQEQAIPPQLEGRDVLGLAQTGTGKTAAFALPLIERLGGRPGRQPRQPRALILAPTRELAAQIDDELRRFGSGLSLRTVLVLGGMSRANQTRAIAQGVDVVVATPGRLIDLMDDNRISLAGVETLVLDEADRMLDLGFVRDIRKVAAATPKNRKTALFSATMPKEIEALAAELLNDPVRIEIAPQGTTVQVIEQRVEHVSAGSKRGALAKLLADPEMARVIVFARTKRGCDRVAKNLETDGYPAEAIHGDKAQNARQRALDAFKRGRARVLVATDIAARGIDVDNVTHVVNFDLPDEPENYTHRIGRTGRNGKTGVAITLCDETETDKLRAVEKLIRRAFLADGSLGDQPPAPQRPAQNPPGTGRRRSRNRRGGGARQAA</sequence>
<evidence type="ECO:0000256" key="4">
    <source>
        <dbReference type="ARBA" id="ARBA00022801"/>
    </source>
</evidence>